<evidence type="ECO:0000256" key="1">
    <source>
        <dbReference type="SAM" id="Coils"/>
    </source>
</evidence>
<evidence type="ECO:0000256" key="2">
    <source>
        <dbReference type="SAM" id="MobiDB-lite"/>
    </source>
</evidence>
<keyword evidence="4" id="KW-1185">Reference proteome</keyword>
<evidence type="ECO:0000313" key="3">
    <source>
        <dbReference type="EMBL" id="OMJ82362.1"/>
    </source>
</evidence>
<protein>
    <submittedName>
        <fullName evidence="3">Uncharacterized protein</fullName>
    </submittedName>
</protein>
<feature type="coiled-coil region" evidence="1">
    <location>
        <begin position="562"/>
        <end position="589"/>
    </location>
</feature>
<dbReference type="Pfam" id="PF25439">
    <property type="entry name" value="TPR_CFAP46_N"/>
    <property type="match status" value="1"/>
</dbReference>
<dbReference type="Proteomes" id="UP000187209">
    <property type="component" value="Unassembled WGS sequence"/>
</dbReference>
<accession>A0A1R2BZY6</accession>
<name>A0A1R2BZY6_9CILI</name>
<evidence type="ECO:0000313" key="4">
    <source>
        <dbReference type="Proteomes" id="UP000187209"/>
    </source>
</evidence>
<gene>
    <name evidence="3" type="ORF">SteCoe_16963</name>
</gene>
<comment type="caution">
    <text evidence="3">The sequence shown here is derived from an EMBL/GenBank/DDBJ whole genome shotgun (WGS) entry which is preliminary data.</text>
</comment>
<keyword evidence="1" id="KW-0175">Coiled coil</keyword>
<dbReference type="InterPro" id="IPR057466">
    <property type="entry name" value="CFAP46_TPR"/>
</dbReference>
<feature type="region of interest" description="Disordered" evidence="2">
    <location>
        <begin position="1940"/>
        <end position="1959"/>
    </location>
</feature>
<feature type="compositionally biased region" description="Low complexity" evidence="2">
    <location>
        <begin position="1183"/>
        <end position="1214"/>
    </location>
</feature>
<dbReference type="PANTHER" id="PTHR15977">
    <property type="entry name" value="CILIA- AND FLAGELLA-ASSOCIATED PROTEIN 46"/>
    <property type="match status" value="1"/>
</dbReference>
<dbReference type="EMBL" id="MPUH01000343">
    <property type="protein sequence ID" value="OMJ82362.1"/>
    <property type="molecule type" value="Genomic_DNA"/>
</dbReference>
<dbReference type="OrthoDB" id="68437at2759"/>
<dbReference type="InterPro" id="IPR039586">
    <property type="entry name" value="CFAP46"/>
</dbReference>
<organism evidence="3 4">
    <name type="scientific">Stentor coeruleus</name>
    <dbReference type="NCBI Taxonomy" id="5963"/>
    <lineage>
        <taxon>Eukaryota</taxon>
        <taxon>Sar</taxon>
        <taxon>Alveolata</taxon>
        <taxon>Ciliophora</taxon>
        <taxon>Postciliodesmatophora</taxon>
        <taxon>Heterotrichea</taxon>
        <taxon>Heterotrichida</taxon>
        <taxon>Stentoridae</taxon>
        <taxon>Stentor</taxon>
    </lineage>
</organism>
<reference evidence="3 4" key="1">
    <citation type="submission" date="2016-11" db="EMBL/GenBank/DDBJ databases">
        <title>The macronuclear genome of Stentor coeruleus: a giant cell with tiny introns.</title>
        <authorList>
            <person name="Slabodnick M."/>
            <person name="Ruby J.G."/>
            <person name="Reiff S.B."/>
            <person name="Swart E.C."/>
            <person name="Gosai S."/>
            <person name="Prabakaran S."/>
            <person name="Witkowska E."/>
            <person name="Larue G.E."/>
            <person name="Fisher S."/>
            <person name="Freeman R.M."/>
            <person name="Gunawardena J."/>
            <person name="Chu W."/>
            <person name="Stover N.A."/>
            <person name="Gregory B.D."/>
            <person name="Nowacki M."/>
            <person name="Derisi J."/>
            <person name="Roy S.W."/>
            <person name="Marshall W.F."/>
            <person name="Sood P."/>
        </authorList>
    </citation>
    <scope>NUCLEOTIDE SEQUENCE [LARGE SCALE GENOMIC DNA]</scope>
    <source>
        <strain evidence="3">WM001</strain>
    </source>
</reference>
<proteinExistence type="predicted"/>
<sequence>MASVDEFKVRALLEEVRYLWQNRETDQTYPDKARKLFDEADTIVRSKSRIVSQQLSLQVLVILSETGMMLEDRNEVAERLLDLYFQYPSPLDQFYVKALLAYGQLQAFKVKTKLLKGQDAIDQTKLAYTYIQKAVEVIVKPENKQKYLFLVYNTSVAVWNMLRPMLLPGFAKSFIENLEKMSALLEEMDDIDISWRIRYLQALANAYLDIDRKADAQKVLDKIWDIMKRKGQVNYVETLWRMKVHVNKENAGIVGGLRKEAETSKSDLKFFVAVQQIRSGGIPDAQVEKEIQGLLQLKPGPEGLAEIGRAALQYNLMAISKQCLDAVESSRQPSLRARVWHEYTKAEYLVKDSPEQIDKTTGMKFTPAQLKAKECERRIDALKIVDRAMVANKRLNDPGVTTEGCILIWNIGKPLLTPSSREHVYKAFQTASSYLEALDSPLHELRIFIYMELAKYELEQGFIAKAESQIIKASVLDATNFKITTPANENENVKTLQRTYERMLYPLSKKLELKKNIYKEPDRLYEQAWLDIENARNMKNQAARETVLKKAADKILKDLEPVEKLEADLVEEEKQERNKQKKYQSYKDLKLKYMISGDLAEVAYETALYDLASQMAEYSLSHEWDPLKEIDLISMQANSHFILAKCKAQRIMNSGFEPGFLNGVALNSQPSETVEHCPEEITDLKRQVLVHIKQGAKLGVSISQSWICFNAGVTYWNIYLNVVRYPLFEKHIFTDAVDAMKNLIDIMNTQIEKQVLAAQPGVLAPFNRSTDFKYPQKLQIFSEIGIMLSKILYAAGTVDEGVKICDLLLTKPIGPQYRKELERIKGACIAVKAPAQQKGAAKPAESSTAEVLSLMESARAMRKDPAKKVMLLDNLKKANSLLQTWAVNDTDENELILHAEMWCKLGRQTFEAVELNKLALVCAQRALIYKDKGVPKQRRLSWYSVAEFLYGEVLVQLVDEKKQEKESQNALRTAALEHFVKSAELGMKTGIAKLVLDSGRAMFNTSLKIAGSEMLIAPMAKMATMLVQLKEDSDPDFLLLFYRALIESLTNSQQWENGEKILEDAFLIVPMSHQKWLWEAQIVFLSKQGKNVLNYLLRMKESNPLMQAKIWVKLARSSVDPKEIDSSYKKATEILEGNIECSDILIEWSTWLHSRGEDVIGKLKSAAEIILDVEKEGDDSDSKSQSSYNSKVSAKSSSKSSSKKSGASKSGNSKAKSKITSRDEVDGNPEKLNVTHFDRLIRIYMMLGELAPNANRRKQYSLNAFNYIIRTLELTLGSFSKDKQDWVEFKIPDEILAELEKAEDREKLCKFAYDKINVSHSLLRKLAEWLDEVFLQQLDCLLILEYLKVFSKLVLKSPAYEWIYVSWKQRIYKKMGIDKEFSVPIPKYTSDEAKDIGEELFKREDFIEAEKILRPSLSRFILAKISFIQGKMKSCLKLHQQNLEEKTSDSLKTIPEVSQHLISVGKFQEAYTLLQSTISLVTEYKSNNSLTFAWILTSTHLALAYICAIQVVSPVNTSDEKTKYKLHISEGLKHFLQTAKMKGCSAGHIYQYLQLHDLLVKRIEHKLVSKINRDVMTRRLEKLGRLRNLLTVCSSICVDLLDIDNNGEGQSLSGVIDWRIGEVTMLAEIMRKELVKRSSYENVVTKYLDEMDLQIQEENRKKSKNDSVGEILDEGIESALRYFEHSLGKIKNTSPVYPLIQTSKAMAKALNNEEFVQPEQLFSIKFPSALYKHHLLGLFVKHDGAEAFANIVYLQYSRAREHLLETFISKGKQWLKDRLLLSLMYPQSVQSSLYPTVSYDSFLSSSNVWKNLNWKPNFDEIKERIQPNSAVFILQFSVDIVDAWAGLMIVDKDKNTRYWFHSKKVSTEEQVVMEDLLEKFRVYKNFVFKNPIADEEEQESHWIEAEKKLEEIVAKIREISSWMEGIIEYLNPEAPVEIQEEHPKKKGAAPVKGKADDKAMDSGLPLPSSGVSTLYLCIDSRFIELPWECLPFLSIVPIIVRDFSLVNLDYRQAHSLNFTKDTLKYVIEKPLENKSSELSDKLSQELNTAKFEGYRVTSTGQWEKVCSQASLLINLQSSGIDLQSCSSLSCISCCRGLIALDSFNTLKKYMKKAVASEPGLNEMMTLLGCNSIIHNTWSISQNIGIECVSALWKSLSTGQSIGGSLYKYKQTLRPAFMFSIQQYGLPYTRIS</sequence>
<feature type="region of interest" description="Disordered" evidence="2">
    <location>
        <begin position="1177"/>
        <end position="1227"/>
    </location>
</feature>
<dbReference type="GO" id="GO:0035082">
    <property type="term" value="P:axoneme assembly"/>
    <property type="evidence" value="ECO:0007669"/>
    <property type="project" value="InterPro"/>
</dbReference>
<dbReference type="GO" id="GO:0060294">
    <property type="term" value="P:cilium movement involved in cell motility"/>
    <property type="evidence" value="ECO:0007669"/>
    <property type="project" value="InterPro"/>
</dbReference>
<dbReference type="PANTHER" id="PTHR15977:SF15">
    <property type="entry name" value="CILIA- AND FLAGELLA-ASSOCIATED PROTEIN 46"/>
    <property type="match status" value="1"/>
</dbReference>